<dbReference type="RefSeq" id="WP_206654952.1">
    <property type="nucleotide sequence ID" value="NZ_CP071182.1"/>
</dbReference>
<gene>
    <name evidence="1" type="ORF">JZ786_13510</name>
</gene>
<name>A0A9X7VUX7_9BACL</name>
<organism evidence="1 2">
    <name type="scientific">Alicyclobacillus mengziensis</name>
    <dbReference type="NCBI Taxonomy" id="2931921"/>
    <lineage>
        <taxon>Bacteria</taxon>
        <taxon>Bacillati</taxon>
        <taxon>Bacillota</taxon>
        <taxon>Bacilli</taxon>
        <taxon>Bacillales</taxon>
        <taxon>Alicyclobacillaceae</taxon>
        <taxon>Alicyclobacillus</taxon>
    </lineage>
</organism>
<evidence type="ECO:0000313" key="2">
    <source>
        <dbReference type="Proteomes" id="UP000663505"/>
    </source>
</evidence>
<proteinExistence type="predicted"/>
<sequence length="147" mass="16882">MSGPALHQRHAHSAIHEAAYGEAEELTNLLQDLLLQQDHQKAVQIVSLLIEHWMTRTLRHAEEEEVGLYEEILAKDKEVMPLIVSLKRDHQLLRIALDDVKGMLSRIDETAINANQTEVLLSILDRFKLLLWLNQVHSRTEEQALLS</sequence>
<protein>
    <recommendedName>
        <fullName evidence="3">Hemerythrin-like domain-containing protein</fullName>
    </recommendedName>
</protein>
<dbReference type="Gene3D" id="1.20.120.520">
    <property type="entry name" value="nmb1532 protein domain like"/>
    <property type="match status" value="1"/>
</dbReference>
<dbReference type="KEGG" id="afx:JZ786_13510"/>
<evidence type="ECO:0008006" key="3">
    <source>
        <dbReference type="Google" id="ProtNLM"/>
    </source>
</evidence>
<keyword evidence="2" id="KW-1185">Reference proteome</keyword>
<dbReference type="AlphaFoldDB" id="A0A9X7VUX7"/>
<accession>A0A9X7VUX7</accession>
<dbReference type="EMBL" id="CP071182">
    <property type="protein sequence ID" value="QSO45583.1"/>
    <property type="molecule type" value="Genomic_DNA"/>
</dbReference>
<reference evidence="1 2" key="1">
    <citation type="submission" date="2021-02" db="EMBL/GenBank/DDBJ databases">
        <title>Alicyclobacillus curvatus sp. nov. and Alicyclobacillus mengziensis sp. nov., two acidophilic bacteria isolated from acid mine drainage.</title>
        <authorList>
            <person name="Huang Y."/>
        </authorList>
    </citation>
    <scope>NUCLEOTIDE SEQUENCE [LARGE SCALE GENOMIC DNA]</scope>
    <source>
        <strain evidence="1 2">S30H14</strain>
    </source>
</reference>
<evidence type="ECO:0000313" key="1">
    <source>
        <dbReference type="EMBL" id="QSO45583.1"/>
    </source>
</evidence>
<dbReference type="Proteomes" id="UP000663505">
    <property type="component" value="Chromosome"/>
</dbReference>